<dbReference type="InterPro" id="IPR033985">
    <property type="entry name" value="SusD-like_N"/>
</dbReference>
<comment type="caution">
    <text evidence="8">The sequence shown here is derived from an EMBL/GenBank/DDBJ whole genome shotgun (WGS) entry which is preliminary data.</text>
</comment>
<sequence length="529" mass="60394">MKRILSLISLIISLISCDNLLDLQPYGVVSTESFYQTAEDADKAVTAAYKSFQVLDGQNTWNTRAGYTPMGDITCADAQAHPDLVCYYQIQQSIVRSNSDQVLMLYQRCYKALRLANMALEEIPHINMDEKLKSRYLGELYFIRGFWLFRLGYMFGTAPVVTKTLNVSELNIPNSVRIVKKDNSKSVNNYKIEKSDLFDQAEADFLQALQLGLANRNSGDMMGRIDNGTVKSYLVQIYLYEHRWEEAKRQLEDIMSYGYELLPNYADLFCGLYDNNAESIFEVQYTALNQKGTDNFGTVLNAPNGEGFVAGGGWGWTRPTPDLEREYEEGDPRLVCTMFRKGIDDFYGQVFDDKVNGTGLGTRKWCISSDGGVTVDRVSWNNSCNYALIRYAEVLLWYAEVVNELGDQKTAAEYVNMVRARTATTPNPNTVNVTETKEMEPISSNLTYEEMFWAIVHERRVELAMEGKFGWDLRRWGIGEKVLLDPDRWQNEVVAGYFKYDEDKDVIFPIPLLEIQRSDGVLQQNSGYE</sequence>
<evidence type="ECO:0000259" key="7">
    <source>
        <dbReference type="Pfam" id="PF14322"/>
    </source>
</evidence>
<dbReference type="PROSITE" id="PS51257">
    <property type="entry name" value="PROKAR_LIPOPROTEIN"/>
    <property type="match status" value="1"/>
</dbReference>
<keyword evidence="4" id="KW-0472">Membrane</keyword>
<comment type="subcellular location">
    <subcellularLocation>
        <location evidence="1">Cell outer membrane</location>
    </subcellularLocation>
</comment>
<protein>
    <submittedName>
        <fullName evidence="8">RagB/SusD family nutrient uptake outer membrane protein</fullName>
    </submittedName>
</protein>
<dbReference type="AlphaFoldDB" id="A0A412JEU4"/>
<keyword evidence="3" id="KW-0732">Signal</keyword>
<evidence type="ECO:0000259" key="6">
    <source>
        <dbReference type="Pfam" id="PF07980"/>
    </source>
</evidence>
<feature type="domain" description="SusD-like N-terminal" evidence="7">
    <location>
        <begin position="77"/>
        <end position="211"/>
    </location>
</feature>
<gene>
    <name evidence="8" type="ORF">DWX87_18690</name>
</gene>
<dbReference type="Proteomes" id="UP000285283">
    <property type="component" value="Unassembled WGS sequence"/>
</dbReference>
<reference evidence="8 9" key="1">
    <citation type="submission" date="2018-08" db="EMBL/GenBank/DDBJ databases">
        <title>A genome reference for cultivated species of the human gut microbiota.</title>
        <authorList>
            <person name="Zou Y."/>
            <person name="Xue W."/>
            <person name="Luo G."/>
        </authorList>
    </citation>
    <scope>NUCLEOTIDE SEQUENCE [LARGE SCALE GENOMIC DNA]</scope>
    <source>
        <strain evidence="8 9">AF21-53</strain>
    </source>
</reference>
<dbReference type="RefSeq" id="WP_117879160.1">
    <property type="nucleotide sequence ID" value="NZ_JAVSNE010000001.1"/>
</dbReference>
<dbReference type="Pfam" id="PF14322">
    <property type="entry name" value="SusD-like_3"/>
    <property type="match status" value="1"/>
</dbReference>
<comment type="similarity">
    <text evidence="2">Belongs to the SusD family.</text>
</comment>
<dbReference type="Pfam" id="PF07980">
    <property type="entry name" value="SusD_RagB"/>
    <property type="match status" value="1"/>
</dbReference>
<evidence type="ECO:0000256" key="2">
    <source>
        <dbReference type="ARBA" id="ARBA00006275"/>
    </source>
</evidence>
<dbReference type="EMBL" id="QRVP01000026">
    <property type="protein sequence ID" value="RGS50822.1"/>
    <property type="molecule type" value="Genomic_DNA"/>
</dbReference>
<dbReference type="Gene3D" id="1.25.40.390">
    <property type="match status" value="1"/>
</dbReference>
<dbReference type="InterPro" id="IPR011990">
    <property type="entry name" value="TPR-like_helical_dom_sf"/>
</dbReference>
<evidence type="ECO:0000313" key="9">
    <source>
        <dbReference type="Proteomes" id="UP000285283"/>
    </source>
</evidence>
<feature type="domain" description="RagB/SusD" evidence="6">
    <location>
        <begin position="278"/>
        <end position="528"/>
    </location>
</feature>
<dbReference type="GO" id="GO:0009279">
    <property type="term" value="C:cell outer membrane"/>
    <property type="evidence" value="ECO:0007669"/>
    <property type="project" value="UniProtKB-SubCell"/>
</dbReference>
<organism evidence="8 9">
    <name type="scientific">Bacteroides uniformis</name>
    <dbReference type="NCBI Taxonomy" id="820"/>
    <lineage>
        <taxon>Bacteria</taxon>
        <taxon>Pseudomonadati</taxon>
        <taxon>Bacteroidota</taxon>
        <taxon>Bacteroidia</taxon>
        <taxon>Bacteroidales</taxon>
        <taxon>Bacteroidaceae</taxon>
        <taxon>Bacteroides</taxon>
    </lineage>
</organism>
<evidence type="ECO:0000313" key="8">
    <source>
        <dbReference type="EMBL" id="RGS50822.1"/>
    </source>
</evidence>
<proteinExistence type="inferred from homology"/>
<dbReference type="SUPFAM" id="SSF48452">
    <property type="entry name" value="TPR-like"/>
    <property type="match status" value="1"/>
</dbReference>
<evidence type="ECO:0000256" key="1">
    <source>
        <dbReference type="ARBA" id="ARBA00004442"/>
    </source>
</evidence>
<accession>A0A412JEU4</accession>
<evidence type="ECO:0000256" key="4">
    <source>
        <dbReference type="ARBA" id="ARBA00023136"/>
    </source>
</evidence>
<name>A0A412JEU4_BACUN</name>
<evidence type="ECO:0000256" key="3">
    <source>
        <dbReference type="ARBA" id="ARBA00022729"/>
    </source>
</evidence>
<dbReference type="InterPro" id="IPR012944">
    <property type="entry name" value="SusD_RagB_dom"/>
</dbReference>
<evidence type="ECO:0000256" key="5">
    <source>
        <dbReference type="ARBA" id="ARBA00023237"/>
    </source>
</evidence>
<keyword evidence="5" id="KW-0998">Cell outer membrane</keyword>